<dbReference type="AlphaFoldDB" id="A0A1G5NCG6"/>
<dbReference type="GO" id="GO:0051287">
    <property type="term" value="F:NAD binding"/>
    <property type="evidence" value="ECO:0007669"/>
    <property type="project" value="InterPro"/>
</dbReference>
<dbReference type="OrthoDB" id="9787219at2"/>
<dbReference type="PANTHER" id="PTHR43333:SF1">
    <property type="entry name" value="D-ISOMER SPECIFIC 2-HYDROXYACID DEHYDROGENASE NAD-BINDING DOMAIN-CONTAINING PROTEIN"/>
    <property type="match status" value="1"/>
</dbReference>
<evidence type="ECO:0000313" key="5">
    <source>
        <dbReference type="Proteomes" id="UP000199347"/>
    </source>
</evidence>
<accession>A0A1G5NCG6</accession>
<evidence type="ECO:0000259" key="3">
    <source>
        <dbReference type="Pfam" id="PF02826"/>
    </source>
</evidence>
<dbReference type="SUPFAM" id="SSF52283">
    <property type="entry name" value="Formate/glycerate dehydrogenase catalytic domain-like"/>
    <property type="match status" value="1"/>
</dbReference>
<dbReference type="Gene3D" id="3.40.50.720">
    <property type="entry name" value="NAD(P)-binding Rossmann-like Domain"/>
    <property type="match status" value="2"/>
</dbReference>
<keyword evidence="1" id="KW-0560">Oxidoreductase</keyword>
<keyword evidence="2" id="KW-0520">NAD</keyword>
<dbReference type="Pfam" id="PF02826">
    <property type="entry name" value="2-Hacid_dh_C"/>
    <property type="match status" value="1"/>
</dbReference>
<dbReference type="InterPro" id="IPR006140">
    <property type="entry name" value="D-isomer_DH_NAD-bd"/>
</dbReference>
<dbReference type="STRING" id="1120955.SAMN03080610_01689"/>
<evidence type="ECO:0000313" key="4">
    <source>
        <dbReference type="EMBL" id="SCZ34429.1"/>
    </source>
</evidence>
<dbReference type="SUPFAM" id="SSF51735">
    <property type="entry name" value="NAD(P)-binding Rossmann-fold domains"/>
    <property type="match status" value="1"/>
</dbReference>
<proteinExistence type="predicted"/>
<organism evidence="4 5">
    <name type="scientific">Afifella marina DSM 2698</name>
    <dbReference type="NCBI Taxonomy" id="1120955"/>
    <lineage>
        <taxon>Bacteria</taxon>
        <taxon>Pseudomonadati</taxon>
        <taxon>Pseudomonadota</taxon>
        <taxon>Alphaproteobacteria</taxon>
        <taxon>Hyphomicrobiales</taxon>
        <taxon>Afifellaceae</taxon>
        <taxon>Afifella</taxon>
    </lineage>
</organism>
<dbReference type="InterPro" id="IPR036291">
    <property type="entry name" value="NAD(P)-bd_dom_sf"/>
</dbReference>
<evidence type="ECO:0000256" key="1">
    <source>
        <dbReference type="ARBA" id="ARBA00023002"/>
    </source>
</evidence>
<name>A0A1G5NCG6_AFIMA</name>
<sequence>MTTLLLSLADWDPRRWLENLKAALPEDEVVATTPEGGFAGDPATLERVEYLLTWKPRPELFDSLPNLKAILSVGAGVDHLVDLPNLPDVPIARIVDPDLTTRMTEYVVWQVLHHVRLGPDYAALQKEKRWRPLYQPPAGKVTVGIMGLGVLGTASAKMLMQLGFRVVGWSRRPKIVAGVTAFAGEGERDAFLAETDILVCLLPDTPQTRGIIDGALISKLRKDGPLGGPVLINAGRGQSQNEADILSALREGTLRGASLDVFRTEPLPADSPMWNAPNLVITPHMASISNPHGLSPLIARQVRRGKAGKPLQYVVDRDAGY</sequence>
<feature type="domain" description="D-isomer specific 2-hydroxyacid dehydrogenase NAD-binding" evidence="3">
    <location>
        <begin position="109"/>
        <end position="286"/>
    </location>
</feature>
<dbReference type="Proteomes" id="UP000199347">
    <property type="component" value="Unassembled WGS sequence"/>
</dbReference>
<dbReference type="GO" id="GO:0016491">
    <property type="term" value="F:oxidoreductase activity"/>
    <property type="evidence" value="ECO:0007669"/>
    <property type="project" value="UniProtKB-KW"/>
</dbReference>
<reference evidence="4 5" key="1">
    <citation type="submission" date="2016-10" db="EMBL/GenBank/DDBJ databases">
        <authorList>
            <person name="de Groot N.N."/>
        </authorList>
    </citation>
    <scope>NUCLEOTIDE SEQUENCE [LARGE SCALE GENOMIC DNA]</scope>
    <source>
        <strain evidence="4 5">DSM 2698</strain>
    </source>
</reference>
<evidence type="ECO:0000256" key="2">
    <source>
        <dbReference type="ARBA" id="ARBA00023027"/>
    </source>
</evidence>
<keyword evidence="4" id="KW-0670">Pyruvate</keyword>
<dbReference type="EMBL" id="FMVW01000003">
    <property type="protein sequence ID" value="SCZ34429.1"/>
    <property type="molecule type" value="Genomic_DNA"/>
</dbReference>
<protein>
    <submittedName>
        <fullName evidence="4">Glyoxylate/hydroxypyruvate reductase A</fullName>
    </submittedName>
</protein>
<dbReference type="RefSeq" id="WP_092811562.1">
    <property type="nucleotide sequence ID" value="NZ_FMVW01000003.1"/>
</dbReference>
<keyword evidence="5" id="KW-1185">Reference proteome</keyword>
<dbReference type="PANTHER" id="PTHR43333">
    <property type="entry name" value="2-HACID_DH_C DOMAIN-CONTAINING PROTEIN"/>
    <property type="match status" value="1"/>
</dbReference>
<dbReference type="CDD" id="cd12164">
    <property type="entry name" value="GDH_like_2"/>
    <property type="match status" value="1"/>
</dbReference>
<gene>
    <name evidence="4" type="ORF">SAMN03080610_01689</name>
</gene>